<evidence type="ECO:0000256" key="1">
    <source>
        <dbReference type="SAM" id="MobiDB-lite"/>
    </source>
</evidence>
<proteinExistence type="predicted"/>
<dbReference type="Proteomes" id="UP000694416">
    <property type="component" value="Unplaced"/>
</dbReference>
<evidence type="ECO:0000313" key="2">
    <source>
        <dbReference type="Ensembl" id="ENSPTEP00000038997.1"/>
    </source>
</evidence>
<sequence length="157" mass="17083">MEEVPGDAPCEHFEANMLTQNRRQNCFHPEEAHGARYQELRSPSGAEVPYCDLPRCPPAPEDPLSTSTSGCRSVVDPGLGPGPRRWVESQGPGNGFRGWNALALPICTPSPRQHLSNGCWHGSRGQSSKPRHRWAVGMLLGQTGRTQITPPCLHLGG</sequence>
<protein>
    <submittedName>
        <fullName evidence="2">Uncharacterized protein</fullName>
    </submittedName>
</protein>
<dbReference type="Ensembl" id="ENSPTET00000052493.1">
    <property type="protein sequence ID" value="ENSPTEP00000038997.1"/>
    <property type="gene ID" value="ENSPTEG00000036160.1"/>
</dbReference>
<feature type="region of interest" description="Disordered" evidence="1">
    <location>
        <begin position="61"/>
        <end position="92"/>
    </location>
</feature>
<name>A0A8C9ILL4_9PRIM</name>
<accession>A0A8C9ILL4</accession>
<keyword evidence="3" id="KW-1185">Reference proteome</keyword>
<reference evidence="2" key="2">
    <citation type="submission" date="2025-09" db="UniProtKB">
        <authorList>
            <consortium name="Ensembl"/>
        </authorList>
    </citation>
    <scope>IDENTIFICATION</scope>
</reference>
<organism evidence="2 3">
    <name type="scientific">Piliocolobus tephrosceles</name>
    <name type="common">Ugandan red Colobus</name>
    <dbReference type="NCBI Taxonomy" id="591936"/>
    <lineage>
        <taxon>Eukaryota</taxon>
        <taxon>Metazoa</taxon>
        <taxon>Chordata</taxon>
        <taxon>Craniata</taxon>
        <taxon>Vertebrata</taxon>
        <taxon>Euteleostomi</taxon>
        <taxon>Mammalia</taxon>
        <taxon>Eutheria</taxon>
        <taxon>Euarchontoglires</taxon>
        <taxon>Primates</taxon>
        <taxon>Haplorrhini</taxon>
        <taxon>Catarrhini</taxon>
        <taxon>Cercopithecidae</taxon>
        <taxon>Colobinae</taxon>
        <taxon>Piliocolobus</taxon>
    </lineage>
</organism>
<reference evidence="2" key="1">
    <citation type="submission" date="2025-08" db="UniProtKB">
        <authorList>
            <consortium name="Ensembl"/>
        </authorList>
    </citation>
    <scope>IDENTIFICATION</scope>
</reference>
<evidence type="ECO:0000313" key="3">
    <source>
        <dbReference type="Proteomes" id="UP000694416"/>
    </source>
</evidence>
<dbReference type="AlphaFoldDB" id="A0A8C9ILL4"/>